<dbReference type="Proteomes" id="UP000249061">
    <property type="component" value="Unassembled WGS sequence"/>
</dbReference>
<accession>A0A2W5TH52</accession>
<sequence>MEVVQVRPCRAHVLALTGLALAASSCDYDPKNPPPKSRLEGSLTQVMDLGYDEARILFAPDDISLLFVRIRPLGSTPQPDAGEQMEMTGNSEEYPIRIAYRFIGEDLPTGGTLDLTAVDENGLPRGVVSRNVTNDPRNVFPNIVRGKLIFDRRLVAGTTVTGSFHITFENGTEVASGRTVFSNQYSAEVQP</sequence>
<evidence type="ECO:0000313" key="2">
    <source>
        <dbReference type="Proteomes" id="UP000249061"/>
    </source>
</evidence>
<dbReference type="EMBL" id="QFQP01000013">
    <property type="protein sequence ID" value="PZR11896.1"/>
    <property type="molecule type" value="Genomic_DNA"/>
</dbReference>
<protein>
    <recommendedName>
        <fullName evidence="3">Lipoprotein</fullName>
    </recommendedName>
</protein>
<organism evidence="1 2">
    <name type="scientific">Archangium gephyra</name>
    <dbReference type="NCBI Taxonomy" id="48"/>
    <lineage>
        <taxon>Bacteria</taxon>
        <taxon>Pseudomonadati</taxon>
        <taxon>Myxococcota</taxon>
        <taxon>Myxococcia</taxon>
        <taxon>Myxococcales</taxon>
        <taxon>Cystobacterineae</taxon>
        <taxon>Archangiaceae</taxon>
        <taxon>Archangium</taxon>
    </lineage>
</organism>
<comment type="caution">
    <text evidence="1">The sequence shown here is derived from an EMBL/GenBank/DDBJ whole genome shotgun (WGS) entry which is preliminary data.</text>
</comment>
<proteinExistence type="predicted"/>
<evidence type="ECO:0000313" key="1">
    <source>
        <dbReference type="EMBL" id="PZR11896.1"/>
    </source>
</evidence>
<name>A0A2W5TH52_9BACT</name>
<evidence type="ECO:0008006" key="3">
    <source>
        <dbReference type="Google" id="ProtNLM"/>
    </source>
</evidence>
<gene>
    <name evidence="1" type="ORF">DI536_16310</name>
</gene>
<reference evidence="1 2" key="1">
    <citation type="submission" date="2017-08" db="EMBL/GenBank/DDBJ databases">
        <title>Infants hospitalized years apart are colonized by the same room-sourced microbial strains.</title>
        <authorList>
            <person name="Brooks B."/>
            <person name="Olm M.R."/>
            <person name="Firek B.A."/>
            <person name="Baker R."/>
            <person name="Thomas B.C."/>
            <person name="Morowitz M.J."/>
            <person name="Banfield J.F."/>
        </authorList>
    </citation>
    <scope>NUCLEOTIDE SEQUENCE [LARGE SCALE GENOMIC DNA]</scope>
    <source>
        <strain evidence="1">S2_003_000_R2_14</strain>
    </source>
</reference>
<dbReference type="AlphaFoldDB" id="A0A2W5TH52"/>
<dbReference type="PROSITE" id="PS51257">
    <property type="entry name" value="PROKAR_LIPOPROTEIN"/>
    <property type="match status" value="1"/>
</dbReference>